<dbReference type="SUPFAM" id="SSF46689">
    <property type="entry name" value="Homeodomain-like"/>
    <property type="match status" value="1"/>
</dbReference>
<dbReference type="GO" id="GO:0005524">
    <property type="term" value="F:ATP binding"/>
    <property type="evidence" value="ECO:0007669"/>
    <property type="project" value="UniProtKB-KW"/>
</dbReference>
<dbReference type="Pfam" id="PF00158">
    <property type="entry name" value="Sigma54_activat"/>
    <property type="match status" value="1"/>
</dbReference>
<dbReference type="FunFam" id="3.40.50.300:FF:000006">
    <property type="entry name" value="DNA-binding transcriptional regulator NtrC"/>
    <property type="match status" value="1"/>
</dbReference>
<sequence>MAELSSLMQIQPFVQAYVLAVASILDAPVTVVDCNLVRVGGTAEYESLISRKIAHSAFFDKVFKTGKPAFVKNVQNDQACSVCANRENCNELADMAYPIFLNNKVAGVIGIVAFNEDERGRLLGNQEKLQEFLKYMSMLIESKLVTQQHSRILEHQLDAVVSGERKQLEETPLLGNSAAIRDILALVQKIAAADSTVLISGESGTGKEVLARTIHSMSGRGKRLMTVVNCGAIPENLVESELFGYEEGAFTGARKGGSMGKFELAHESTLFLDEVGEMPLPVQAKLLRVLQDKCVQRVGGSASIPVNVRILCASNRNLQEMVAQGTFRNDLYYRLNVIPIHIPPLRQRREDIPVFIESFLARYRRELRRDIRGLDPVAFDAFMGHDWPGNVRELRNIIEYFVNVVEGPLIRANDLPQHFFARRSGTSSATTLKEMLAAHEKQLLERLIGVSTSTEQKKLLAQRLGISSATLYRKLQEYNLLH</sequence>
<dbReference type="InterPro" id="IPR025662">
    <property type="entry name" value="Sigma_54_int_dom_ATP-bd_1"/>
</dbReference>
<dbReference type="InterPro" id="IPR009057">
    <property type="entry name" value="Homeodomain-like_sf"/>
</dbReference>
<accession>A0A212J2F0</accession>
<dbReference type="Pfam" id="PF25601">
    <property type="entry name" value="AAA_lid_14"/>
    <property type="match status" value="1"/>
</dbReference>
<reference evidence="6" key="1">
    <citation type="submission" date="2016-04" db="EMBL/GenBank/DDBJ databases">
        <authorList>
            <person name="Evans L.H."/>
            <person name="Alamgir A."/>
            <person name="Owens N."/>
            <person name="Weber N.D."/>
            <person name="Virtaneva K."/>
            <person name="Barbian K."/>
            <person name="Babar A."/>
            <person name="Rosenke K."/>
        </authorList>
    </citation>
    <scope>NUCLEOTIDE SEQUENCE</scope>
    <source>
        <strain evidence="6">92-2</strain>
    </source>
</reference>
<dbReference type="PANTHER" id="PTHR32071">
    <property type="entry name" value="TRANSCRIPTIONAL REGULATORY PROTEIN"/>
    <property type="match status" value="1"/>
</dbReference>
<dbReference type="Gene3D" id="3.40.50.300">
    <property type="entry name" value="P-loop containing nucleotide triphosphate hydrolases"/>
    <property type="match status" value="1"/>
</dbReference>
<dbReference type="GO" id="GO:0006355">
    <property type="term" value="P:regulation of DNA-templated transcription"/>
    <property type="evidence" value="ECO:0007669"/>
    <property type="project" value="InterPro"/>
</dbReference>
<proteinExistence type="predicted"/>
<keyword evidence="4" id="KW-0804">Transcription</keyword>
<dbReference type="InterPro" id="IPR058031">
    <property type="entry name" value="AAA_lid_NorR"/>
</dbReference>
<evidence type="ECO:0000256" key="2">
    <source>
        <dbReference type="ARBA" id="ARBA00022840"/>
    </source>
</evidence>
<organism evidence="6">
    <name type="scientific">uncultured Desulfovibrio sp</name>
    <dbReference type="NCBI Taxonomy" id="167968"/>
    <lineage>
        <taxon>Bacteria</taxon>
        <taxon>Pseudomonadati</taxon>
        <taxon>Thermodesulfobacteriota</taxon>
        <taxon>Desulfovibrionia</taxon>
        <taxon>Desulfovibrionales</taxon>
        <taxon>Desulfovibrionaceae</taxon>
        <taxon>Desulfovibrio</taxon>
        <taxon>environmental samples</taxon>
    </lineage>
</organism>
<dbReference type="InterPro" id="IPR003593">
    <property type="entry name" value="AAA+_ATPase"/>
</dbReference>
<evidence type="ECO:0000259" key="5">
    <source>
        <dbReference type="PROSITE" id="PS50045"/>
    </source>
</evidence>
<dbReference type="Gene3D" id="3.30.450.40">
    <property type="match status" value="1"/>
</dbReference>
<dbReference type="InterPro" id="IPR002078">
    <property type="entry name" value="Sigma_54_int"/>
</dbReference>
<dbReference type="InterPro" id="IPR025944">
    <property type="entry name" value="Sigma_54_int_dom_CS"/>
</dbReference>
<evidence type="ECO:0000313" key="6">
    <source>
        <dbReference type="EMBL" id="SBV93587.1"/>
    </source>
</evidence>
<dbReference type="EMBL" id="FLUP01000001">
    <property type="protein sequence ID" value="SBV93587.1"/>
    <property type="molecule type" value="Genomic_DNA"/>
</dbReference>
<dbReference type="InterPro" id="IPR027417">
    <property type="entry name" value="P-loop_NTPase"/>
</dbReference>
<dbReference type="CDD" id="cd00009">
    <property type="entry name" value="AAA"/>
    <property type="match status" value="1"/>
</dbReference>
<dbReference type="InterPro" id="IPR029016">
    <property type="entry name" value="GAF-like_dom_sf"/>
</dbReference>
<evidence type="ECO:0000256" key="1">
    <source>
        <dbReference type="ARBA" id="ARBA00022741"/>
    </source>
</evidence>
<dbReference type="AlphaFoldDB" id="A0A212J2F0"/>
<dbReference type="Gene3D" id="1.10.8.60">
    <property type="match status" value="1"/>
</dbReference>
<dbReference type="PANTHER" id="PTHR32071:SF57">
    <property type="entry name" value="C4-DICARBOXYLATE TRANSPORT TRANSCRIPTIONAL REGULATORY PROTEIN DCTD"/>
    <property type="match status" value="1"/>
</dbReference>
<gene>
    <name evidence="6" type="ORF">KM92DES2_10422</name>
</gene>
<dbReference type="GO" id="GO:0003677">
    <property type="term" value="F:DNA binding"/>
    <property type="evidence" value="ECO:0007669"/>
    <property type="project" value="UniProtKB-KW"/>
</dbReference>
<protein>
    <submittedName>
        <fullName evidence="6">Transcriptional regulator containing PAS AAA-type ATPase and DNA-binding domains</fullName>
    </submittedName>
</protein>
<dbReference type="PROSITE" id="PS50045">
    <property type="entry name" value="SIGMA54_INTERACT_4"/>
    <property type="match status" value="1"/>
</dbReference>
<name>A0A212J2F0_9BACT</name>
<keyword evidence="6" id="KW-0238">DNA-binding</keyword>
<keyword evidence="2" id="KW-0067">ATP-binding</keyword>
<evidence type="ECO:0000256" key="4">
    <source>
        <dbReference type="ARBA" id="ARBA00023163"/>
    </source>
</evidence>
<feature type="domain" description="Sigma-54 factor interaction" evidence="5">
    <location>
        <begin position="173"/>
        <end position="403"/>
    </location>
</feature>
<dbReference type="PROSITE" id="PS00688">
    <property type="entry name" value="SIGMA54_INTERACT_3"/>
    <property type="match status" value="1"/>
</dbReference>
<keyword evidence="1" id="KW-0547">Nucleotide-binding</keyword>
<dbReference type="Gene3D" id="1.10.10.60">
    <property type="entry name" value="Homeodomain-like"/>
    <property type="match status" value="1"/>
</dbReference>
<evidence type="ECO:0000256" key="3">
    <source>
        <dbReference type="ARBA" id="ARBA00023015"/>
    </source>
</evidence>
<dbReference type="PROSITE" id="PS00675">
    <property type="entry name" value="SIGMA54_INTERACT_1"/>
    <property type="match status" value="1"/>
</dbReference>
<dbReference type="SMART" id="SM00382">
    <property type="entry name" value="AAA"/>
    <property type="match status" value="1"/>
</dbReference>
<dbReference type="RefSeq" id="WP_227117635.1">
    <property type="nucleotide sequence ID" value="NZ_LT598928.1"/>
</dbReference>
<dbReference type="SUPFAM" id="SSF52540">
    <property type="entry name" value="P-loop containing nucleoside triphosphate hydrolases"/>
    <property type="match status" value="1"/>
</dbReference>
<keyword evidence="3" id="KW-0805">Transcription regulation</keyword>